<reference evidence="2 3" key="1">
    <citation type="journal article" date="2019" name="Environ. Microbiol.">
        <title>Species interactions and distinct microbial communities in high Arctic permafrost affected cryosols are associated with the CH4 and CO2 gas fluxes.</title>
        <authorList>
            <person name="Altshuler I."/>
            <person name="Hamel J."/>
            <person name="Turney S."/>
            <person name="Magnuson E."/>
            <person name="Levesque R."/>
            <person name="Greer C."/>
            <person name="Whyte L.G."/>
        </authorList>
    </citation>
    <scope>NUCLEOTIDE SEQUENCE [LARGE SCALE GENOMIC DNA]</scope>
    <source>
        <strain evidence="2 3">S5.20</strain>
    </source>
</reference>
<dbReference type="Pfam" id="PF03061">
    <property type="entry name" value="4HBT"/>
    <property type="match status" value="1"/>
</dbReference>
<protein>
    <submittedName>
        <fullName evidence="2">PaaI family thioesterase</fullName>
    </submittedName>
</protein>
<organism evidence="2 3">
    <name type="scientific">Mycolicibacterium hodleri</name>
    <dbReference type="NCBI Taxonomy" id="49897"/>
    <lineage>
        <taxon>Bacteria</taxon>
        <taxon>Bacillati</taxon>
        <taxon>Actinomycetota</taxon>
        <taxon>Actinomycetes</taxon>
        <taxon>Mycobacteriales</taxon>
        <taxon>Mycobacteriaceae</taxon>
        <taxon>Mycolicibacterium</taxon>
    </lineage>
</organism>
<dbReference type="InterPro" id="IPR029069">
    <property type="entry name" value="HotDog_dom_sf"/>
</dbReference>
<dbReference type="AlphaFoldDB" id="A0A502EJA6"/>
<evidence type="ECO:0000313" key="3">
    <source>
        <dbReference type="Proteomes" id="UP000320095"/>
    </source>
</evidence>
<dbReference type="Proteomes" id="UP000320095">
    <property type="component" value="Unassembled WGS sequence"/>
</dbReference>
<feature type="domain" description="Thioesterase" evidence="1">
    <location>
        <begin position="192"/>
        <end position="265"/>
    </location>
</feature>
<accession>A0A502EJA6</accession>
<gene>
    <name evidence="2" type="ORF">EAH80_01090</name>
</gene>
<evidence type="ECO:0000259" key="1">
    <source>
        <dbReference type="Pfam" id="PF03061"/>
    </source>
</evidence>
<dbReference type="RefSeq" id="WP_140687309.1">
    <property type="nucleotide sequence ID" value="NZ_RCZG01000001.1"/>
</dbReference>
<sequence>MMGTDEWFNEHDLETPDSIQVRFGLSYVESDPAAATAAITMPMSCYRNPLTGAPTIGPLAILVDAAAGIVNHYRRRPGQWTVSSELSMDVCLDGLGELDGPVLATAHAFRPMGTTSLGICTLTYDGIVIGGGTVRSVFVKAEARASGWPAETLSLVAATPIADRMAVHVAPDAVGHVLVQRVDPNLNNELDIVHGGVAAAGLELAASAAINEGRANVPLQTASLRVNFLRPFFAGAQSRYEGTTLRVGRSTGLGEARAIGDDGKVALTGRVTAYR</sequence>
<dbReference type="SUPFAM" id="SSF54637">
    <property type="entry name" value="Thioesterase/thiol ester dehydrase-isomerase"/>
    <property type="match status" value="1"/>
</dbReference>
<dbReference type="Gene3D" id="3.10.129.10">
    <property type="entry name" value="Hotdog Thioesterase"/>
    <property type="match status" value="1"/>
</dbReference>
<keyword evidence="3" id="KW-1185">Reference proteome</keyword>
<name>A0A502EJA6_9MYCO</name>
<proteinExistence type="predicted"/>
<dbReference type="OrthoDB" id="4698424at2"/>
<comment type="caution">
    <text evidence="2">The sequence shown here is derived from an EMBL/GenBank/DDBJ whole genome shotgun (WGS) entry which is preliminary data.</text>
</comment>
<dbReference type="EMBL" id="RCZG01000001">
    <property type="protein sequence ID" value="TPG36590.1"/>
    <property type="molecule type" value="Genomic_DNA"/>
</dbReference>
<evidence type="ECO:0000313" key="2">
    <source>
        <dbReference type="EMBL" id="TPG36590.1"/>
    </source>
</evidence>
<dbReference type="InterPro" id="IPR006683">
    <property type="entry name" value="Thioestr_dom"/>
</dbReference>
<dbReference type="CDD" id="cd03443">
    <property type="entry name" value="PaaI_thioesterase"/>
    <property type="match status" value="1"/>
</dbReference>